<accession>A0A0C2X1W5</accession>
<dbReference type="GO" id="GO:0005968">
    <property type="term" value="C:Rab-protein geranylgeranyltransferase complex"/>
    <property type="evidence" value="ECO:0007669"/>
    <property type="project" value="TreeGrafter"/>
</dbReference>
<evidence type="ECO:0000313" key="4">
    <source>
        <dbReference type="EMBL" id="KIL68117.1"/>
    </source>
</evidence>
<proteinExistence type="inferred from homology"/>
<dbReference type="PANTHER" id="PTHR11787">
    <property type="entry name" value="RAB GDP-DISSOCIATION INHIBITOR"/>
    <property type="match status" value="1"/>
</dbReference>
<dbReference type="GO" id="GO:0005829">
    <property type="term" value="C:cytosol"/>
    <property type="evidence" value="ECO:0007669"/>
    <property type="project" value="TreeGrafter"/>
</dbReference>
<dbReference type="InParanoid" id="A0A0C2X1W5"/>
<dbReference type="Gene3D" id="1.10.405.10">
    <property type="entry name" value="Guanine Nucleotide Dissociation Inhibitor, domain 1"/>
    <property type="match status" value="1"/>
</dbReference>
<dbReference type="Proteomes" id="UP000054549">
    <property type="component" value="Unassembled WGS sequence"/>
</dbReference>
<evidence type="ECO:0000256" key="1">
    <source>
        <dbReference type="ARBA" id="ARBA00005593"/>
    </source>
</evidence>
<dbReference type="GO" id="GO:0016192">
    <property type="term" value="P:vesicle-mediated transport"/>
    <property type="evidence" value="ECO:0007669"/>
    <property type="project" value="TreeGrafter"/>
</dbReference>
<dbReference type="FunFam" id="1.10.405.10:FF:000003">
    <property type="entry name" value="Rab proteins geranylgeranyltransferase component A"/>
    <property type="match status" value="1"/>
</dbReference>
<dbReference type="InterPro" id="IPR017230">
    <property type="entry name" value="Mrs6"/>
</dbReference>
<dbReference type="PANTHER" id="PTHR11787:SF4">
    <property type="entry name" value="CHM, RAB ESCORT PROTEIN 1"/>
    <property type="match status" value="1"/>
</dbReference>
<dbReference type="Pfam" id="PF00996">
    <property type="entry name" value="GDI"/>
    <property type="match status" value="1"/>
</dbReference>
<sequence>MDENHFDVIILGTGLTESILAAALSKAGFKVAHVDINRYYGSCEASLSLDELAQWAHDAASTNSLQSRYTHITHSMHSDLSQSRYYSISLCPSVIPSMGPIISSLVSSGVSKYGSFRLVDTVAIYDAASGTVKSVPGSKEDVFKSKEISLVDKRRIMRFLTFAISDFEDKQELEGKQETPFLDFLKSVFAINDNVSLAIAYALAYCTSPTEKTLPALNRLRHYLRSAGRYGPSPFLVGHYGGTGEIAQGFCRAAAVSGAIYILGRRIQSILSPTPTTDLYTVKLEDMPEPLSCKLLISSPSMVDYLPSGVSKNAEESSQPLTIARGIAIVDYPITFTPAARASENVSEPRPAEGEDKIIDTGIIVFPPFALPGGSTSASGLVFITGEGSMSAPRGKSIIYLALPISSGEEISPEALLKPYLEATISLAADNANSGREPLLTTFYLEHIYRTSIPDADQLCLMTPPVNSERLPEAPDVAATNAEEVFWKAIRLLRTNSDDQEGKGMVEDFWPPTSQEDEVDEE</sequence>
<dbReference type="FunCoup" id="A0A0C2X1W5">
    <property type="interactions" value="138"/>
</dbReference>
<dbReference type="Gene3D" id="3.50.50.60">
    <property type="entry name" value="FAD/NAD(P)-binding domain"/>
    <property type="match status" value="1"/>
</dbReference>
<dbReference type="SUPFAM" id="SSF51905">
    <property type="entry name" value="FAD/NAD(P)-binding domain"/>
    <property type="match status" value="1"/>
</dbReference>
<dbReference type="Gene3D" id="3.30.519.10">
    <property type="entry name" value="Guanine Nucleotide Dissociation Inhibitor, domain 2"/>
    <property type="match status" value="1"/>
</dbReference>
<dbReference type="GO" id="GO:0005092">
    <property type="term" value="F:GDP-dissociation inhibitor activity"/>
    <property type="evidence" value="ECO:0007669"/>
    <property type="project" value="UniProtKB-UniRule"/>
</dbReference>
<dbReference type="GO" id="GO:0007264">
    <property type="term" value="P:small GTPase-mediated signal transduction"/>
    <property type="evidence" value="ECO:0007669"/>
    <property type="project" value="UniProtKB-UniRule"/>
</dbReference>
<dbReference type="EMBL" id="KN818229">
    <property type="protein sequence ID" value="KIL68117.1"/>
    <property type="molecule type" value="Genomic_DNA"/>
</dbReference>
<gene>
    <name evidence="4" type="ORF">M378DRAFT_191129</name>
</gene>
<dbReference type="InterPro" id="IPR018203">
    <property type="entry name" value="GDP_dissociation_inhibitor"/>
</dbReference>
<dbReference type="OrthoDB" id="9446342at2759"/>
<evidence type="ECO:0000313" key="5">
    <source>
        <dbReference type="Proteomes" id="UP000054549"/>
    </source>
</evidence>
<evidence type="ECO:0000256" key="3">
    <source>
        <dbReference type="SAM" id="MobiDB-lite"/>
    </source>
</evidence>
<dbReference type="HOGENOM" id="CLU_021695_3_0_1"/>
<feature type="region of interest" description="Disordered" evidence="3">
    <location>
        <begin position="498"/>
        <end position="522"/>
    </location>
</feature>
<dbReference type="PRINTS" id="PR00891">
    <property type="entry name" value="RABGDIREP"/>
</dbReference>
<dbReference type="InterPro" id="IPR036188">
    <property type="entry name" value="FAD/NAD-bd_sf"/>
</dbReference>
<comment type="similarity">
    <text evidence="1 2">Belongs to the Rab GDI family.</text>
</comment>
<dbReference type="PIRSF" id="PIRSF037514">
    <property type="entry name" value="Rab_ger_ger_transf_A_fun"/>
    <property type="match status" value="1"/>
</dbReference>
<keyword evidence="5" id="KW-1185">Reference proteome</keyword>
<reference evidence="4 5" key="1">
    <citation type="submission" date="2014-04" db="EMBL/GenBank/DDBJ databases">
        <title>Evolutionary Origins and Diversification of the Mycorrhizal Mutualists.</title>
        <authorList>
            <consortium name="DOE Joint Genome Institute"/>
            <consortium name="Mycorrhizal Genomics Consortium"/>
            <person name="Kohler A."/>
            <person name="Kuo A."/>
            <person name="Nagy L.G."/>
            <person name="Floudas D."/>
            <person name="Copeland A."/>
            <person name="Barry K.W."/>
            <person name="Cichocki N."/>
            <person name="Veneault-Fourrey C."/>
            <person name="LaButti K."/>
            <person name="Lindquist E.A."/>
            <person name="Lipzen A."/>
            <person name="Lundell T."/>
            <person name="Morin E."/>
            <person name="Murat C."/>
            <person name="Riley R."/>
            <person name="Ohm R."/>
            <person name="Sun H."/>
            <person name="Tunlid A."/>
            <person name="Henrissat B."/>
            <person name="Grigoriev I.V."/>
            <person name="Hibbett D.S."/>
            <person name="Martin F."/>
        </authorList>
    </citation>
    <scope>NUCLEOTIDE SEQUENCE [LARGE SCALE GENOMIC DNA]</scope>
    <source>
        <strain evidence="4 5">Koide BX008</strain>
    </source>
</reference>
<dbReference type="GO" id="GO:0005634">
    <property type="term" value="C:nucleus"/>
    <property type="evidence" value="ECO:0007669"/>
    <property type="project" value="TreeGrafter"/>
</dbReference>
<evidence type="ECO:0000256" key="2">
    <source>
        <dbReference type="PIRNR" id="PIRNR037514"/>
    </source>
</evidence>
<dbReference type="AlphaFoldDB" id="A0A0C2X1W5"/>
<protein>
    <recommendedName>
        <fullName evidence="2">Rab proteins geranylgeranyltransferase</fullName>
    </recommendedName>
</protein>
<organism evidence="4 5">
    <name type="scientific">Amanita muscaria (strain Koide BX008)</name>
    <dbReference type="NCBI Taxonomy" id="946122"/>
    <lineage>
        <taxon>Eukaryota</taxon>
        <taxon>Fungi</taxon>
        <taxon>Dikarya</taxon>
        <taxon>Basidiomycota</taxon>
        <taxon>Agaricomycotina</taxon>
        <taxon>Agaricomycetes</taxon>
        <taxon>Agaricomycetidae</taxon>
        <taxon>Agaricales</taxon>
        <taxon>Pluteineae</taxon>
        <taxon>Amanitaceae</taxon>
        <taxon>Amanita</taxon>
    </lineage>
</organism>
<name>A0A0C2X1W5_AMAMK</name>
<dbReference type="STRING" id="946122.A0A0C2X1W5"/>